<dbReference type="AlphaFoldDB" id="N0BCF6"/>
<accession>N0BCF6</accession>
<evidence type="ECO:0000313" key="2">
    <source>
        <dbReference type="Proteomes" id="UP000005952"/>
    </source>
</evidence>
<dbReference type="HOGENOM" id="CLU_2861702_0_0_5"/>
<proteinExistence type="predicted"/>
<sequence length="64" mass="6592">MIDLSWNQAALPGFMTSNDGWRSGCGGPVKSKVPKFKHASPNSIAPSKSSVALQCAEAATSTGI</sequence>
<reference evidence="1 2" key="1">
    <citation type="journal article" date="2013" name="Genome Announc.">
        <title>Genome sequences for three denitrifying bacterial strains isolated from a uranium- and nitrate-contaminated subsurface environment.</title>
        <authorList>
            <person name="Venkatramanan R."/>
            <person name="Prakash O."/>
            <person name="Woyke T."/>
            <person name="Chain P."/>
            <person name="Goodwin L.A."/>
            <person name="Watson D."/>
            <person name="Brooks S."/>
            <person name="Kostka J.E."/>
            <person name="Green S.J."/>
        </authorList>
    </citation>
    <scope>NUCLEOTIDE SEQUENCE [LARGE SCALE GENOMIC DNA]</scope>
    <source>
        <strain evidence="1 2">1NES1</strain>
    </source>
</reference>
<dbReference type="KEGG" id="hdt:HYPDE_30653"/>
<organism evidence="1 2">
    <name type="scientific">Hyphomicrobium denitrificans 1NES1</name>
    <dbReference type="NCBI Taxonomy" id="670307"/>
    <lineage>
        <taxon>Bacteria</taxon>
        <taxon>Pseudomonadati</taxon>
        <taxon>Pseudomonadota</taxon>
        <taxon>Alphaproteobacteria</taxon>
        <taxon>Hyphomicrobiales</taxon>
        <taxon>Hyphomicrobiaceae</taxon>
        <taxon>Hyphomicrobium</taxon>
    </lineage>
</organism>
<dbReference type="STRING" id="670307.HYPDE_30653"/>
<protein>
    <submittedName>
        <fullName evidence="1">Uncharacterized protein</fullName>
    </submittedName>
</protein>
<name>N0BCF6_9HYPH</name>
<dbReference type="EMBL" id="CP005587">
    <property type="protein sequence ID" value="AGK57805.1"/>
    <property type="molecule type" value="Genomic_DNA"/>
</dbReference>
<gene>
    <name evidence="1" type="ORF">HYPDE_30653</name>
</gene>
<evidence type="ECO:0000313" key="1">
    <source>
        <dbReference type="EMBL" id="AGK57805.1"/>
    </source>
</evidence>
<keyword evidence="2" id="KW-1185">Reference proteome</keyword>
<dbReference type="Proteomes" id="UP000005952">
    <property type="component" value="Chromosome"/>
</dbReference>